<dbReference type="RefSeq" id="WP_012744130.1">
    <property type="nucleotide sequence ID" value="NZ_CP092643.1"/>
</dbReference>
<dbReference type="InterPro" id="IPR038475">
    <property type="entry name" value="RecG_C_sf"/>
</dbReference>
<protein>
    <submittedName>
        <fullName evidence="2">Divergent AAA domain</fullName>
    </submittedName>
</protein>
<name>A0A173VNM4_9FIRM</name>
<dbReference type="EMBL" id="CYXM01000025">
    <property type="protein sequence ID" value="CUN29109.1"/>
    <property type="molecule type" value="Genomic_DNA"/>
</dbReference>
<feature type="domain" description="Schlafen AlbA-2" evidence="1">
    <location>
        <begin position="13"/>
        <end position="133"/>
    </location>
</feature>
<evidence type="ECO:0000259" key="1">
    <source>
        <dbReference type="Pfam" id="PF04326"/>
    </source>
</evidence>
<organism evidence="2 3">
    <name type="scientific">Agathobacter rectalis</name>
    <dbReference type="NCBI Taxonomy" id="39491"/>
    <lineage>
        <taxon>Bacteria</taxon>
        <taxon>Bacillati</taxon>
        <taxon>Bacillota</taxon>
        <taxon>Clostridia</taxon>
        <taxon>Lachnospirales</taxon>
        <taxon>Lachnospiraceae</taxon>
        <taxon>Agathobacter</taxon>
    </lineage>
</organism>
<dbReference type="Pfam" id="PF13749">
    <property type="entry name" value="HATPase_c_4"/>
    <property type="match status" value="1"/>
</dbReference>
<dbReference type="AlphaFoldDB" id="A0A173VNM4"/>
<proteinExistence type="predicted"/>
<evidence type="ECO:0000313" key="3">
    <source>
        <dbReference type="Proteomes" id="UP000095673"/>
    </source>
</evidence>
<accession>A0A173VNM4</accession>
<dbReference type="Gene3D" id="3.30.950.30">
    <property type="entry name" value="Schlafen, AAA domain"/>
    <property type="match status" value="1"/>
</dbReference>
<gene>
    <name evidence="2" type="ORF">ERS852580_03359</name>
</gene>
<dbReference type="GeneID" id="86990031"/>
<dbReference type="Gene3D" id="3.30.565.60">
    <property type="match status" value="1"/>
</dbReference>
<sequence>MKIRELYPDVITEDTSYEYKAVLNPDSPIKWAKTLIGYANDKGGTVFVGVSNDGEAFGIDLEEVDKTKLLISRINDRHIFPHIKISYMMRSVDSNAEHFVLAVKVAPADSVIRYREGDYNETVFIKGDGNATPATPEEIISLSKRKYGVDNETSEVAYTDNQWSEYLNLCKEYRQDKSAPTIKELQNEEIVSKDGYAKSGFIMFSDNYSEDDTMICCRLWKGKNKTGIVLDSNRFRGSIANVFTNALNFIERNTKTGWVKTENGGRNEIRSYPKEAVREALVNAIAHRDYSISGTQIDVDIYSDRIEIVSPGSWLLPKDYNAYPAGSIPSIRRNAIIAACLDVANLMERGGTGFQTMIESYKACPDEIQPVVSIYPGFLNLKLFDRLYRDEVIELDLEGLTDGEKVLAILKMEGPKPIKELQMSLNYRSRSQFLNEVINPLMKSGEIYRDGKPKSPTALIKIKR</sequence>
<dbReference type="OMA" id="RRNELIC"/>
<evidence type="ECO:0000313" key="2">
    <source>
        <dbReference type="EMBL" id="CUN29109.1"/>
    </source>
</evidence>
<dbReference type="PANTHER" id="PTHR30595">
    <property type="entry name" value="GLPR-RELATED TRANSCRIPTIONAL REPRESSOR"/>
    <property type="match status" value="1"/>
</dbReference>
<reference evidence="2 3" key="1">
    <citation type="submission" date="2015-09" db="EMBL/GenBank/DDBJ databases">
        <authorList>
            <consortium name="Pathogen Informatics"/>
        </authorList>
    </citation>
    <scope>NUCLEOTIDE SEQUENCE [LARGE SCALE GENOMIC DNA]</scope>
    <source>
        <strain evidence="2 3">2789STDY5834968</strain>
    </source>
</reference>
<dbReference type="Proteomes" id="UP000095673">
    <property type="component" value="Unassembled WGS sequence"/>
</dbReference>
<dbReference type="PANTHER" id="PTHR30595:SF6">
    <property type="entry name" value="SCHLAFEN ALBA-2 DOMAIN-CONTAINING PROTEIN"/>
    <property type="match status" value="1"/>
</dbReference>
<dbReference type="Pfam" id="PF04326">
    <property type="entry name" value="SLFN_AlbA_2"/>
    <property type="match status" value="1"/>
</dbReference>
<dbReference type="OrthoDB" id="9807907at2"/>
<dbReference type="InterPro" id="IPR007421">
    <property type="entry name" value="Schlafen_AlbA_2_dom"/>
</dbReference>
<dbReference type="InterPro" id="IPR038461">
    <property type="entry name" value="Schlafen_AlbA_2_dom_sf"/>
</dbReference>